<dbReference type="NCBIfam" id="TIGR01035">
    <property type="entry name" value="hemA"/>
    <property type="match status" value="1"/>
</dbReference>
<dbReference type="PANTHER" id="PTHR43013">
    <property type="entry name" value="GLUTAMYL-TRNA REDUCTASE"/>
    <property type="match status" value="1"/>
</dbReference>
<name>A0ABV4DZ80_9CLOT</name>
<dbReference type="Gene3D" id="3.40.50.720">
    <property type="entry name" value="NAD(P)-binding Rossmann-like Domain"/>
    <property type="match status" value="1"/>
</dbReference>
<dbReference type="Pfam" id="PF01488">
    <property type="entry name" value="Shikimate_DH"/>
    <property type="match status" value="1"/>
</dbReference>
<dbReference type="PIRSF" id="PIRSF000445">
    <property type="entry name" value="4pyrrol_synth_GluRdtase"/>
    <property type="match status" value="1"/>
</dbReference>
<evidence type="ECO:0000256" key="8">
    <source>
        <dbReference type="HAMAP-Rule" id="MF_00087"/>
    </source>
</evidence>
<dbReference type="Proteomes" id="UP001565220">
    <property type="component" value="Unassembled WGS sequence"/>
</dbReference>
<comment type="pathway">
    <text evidence="1 8 9">Porphyrin-containing compound metabolism; protoporphyrin-IX biosynthesis; 5-aminolevulinate from L-glutamyl-tRNA(Glu): step 1/2.</text>
</comment>
<dbReference type="EC" id="1.2.1.70" evidence="3 8"/>
<feature type="site" description="Important for activity" evidence="8">
    <location>
        <position position="96"/>
    </location>
</feature>
<evidence type="ECO:0000259" key="11">
    <source>
        <dbReference type="Pfam" id="PF01488"/>
    </source>
</evidence>
<feature type="binding site" evidence="8">
    <location>
        <position position="106"/>
    </location>
    <ligand>
        <name>substrate</name>
    </ligand>
</feature>
<dbReference type="PROSITE" id="PS00747">
    <property type="entry name" value="GLUTR"/>
    <property type="match status" value="1"/>
</dbReference>
<dbReference type="InterPro" id="IPR006151">
    <property type="entry name" value="Shikm_DH/Glu-tRNA_Rdtase"/>
</dbReference>
<comment type="function">
    <text evidence="8">Catalyzes the NADPH-dependent reduction of glutamyl-tRNA(Glu) to glutamate 1-semialdehyde (GSA).</text>
</comment>
<keyword evidence="14" id="KW-1185">Reference proteome</keyword>
<dbReference type="InterPro" id="IPR036291">
    <property type="entry name" value="NAD(P)-bd_dom_sf"/>
</dbReference>
<dbReference type="SUPFAM" id="SSF69742">
    <property type="entry name" value="Glutamyl tRNA-reductase catalytic, N-terminal domain"/>
    <property type="match status" value="1"/>
</dbReference>
<dbReference type="Pfam" id="PF05201">
    <property type="entry name" value="GlutR_N"/>
    <property type="match status" value="1"/>
</dbReference>
<comment type="subunit">
    <text evidence="8">Homodimer.</text>
</comment>
<evidence type="ECO:0000256" key="7">
    <source>
        <dbReference type="ARBA" id="ARBA00047464"/>
    </source>
</evidence>
<keyword evidence="4 8" id="KW-0521">NADP</keyword>
<proteinExistence type="inferred from homology"/>
<dbReference type="InterPro" id="IPR015896">
    <property type="entry name" value="4pyrrol_synth_GluRdtase_dimer"/>
</dbReference>
<feature type="domain" description="Quinate/shikimate 5-dehydrogenase/glutamyl-tRNA reductase" evidence="11">
    <location>
        <begin position="166"/>
        <end position="291"/>
    </location>
</feature>
<sequence>MEVIKIIQLIGVKSDCDIEIRQKFSIISARLVDKLKSIYDVTGNVLILSTCNRTEIYVSSDLEREALIRSVFDRLGWDKELEKYIFYVEDKDAVRHLMEVCCGFHSKILGEDQILGQVKTAYSTALKAKTINGQLQRMFQNAVTCGKKFKSVCEIYKIPVSVPSIAVREAEKKKMKRYMILGFGEIGQLVLKYLNSLNAEIVYVAVRNMAKVDEFYRNYDWIRFITFRERKDYYKNVDCIISCTSAPHTVISKDELPDKKLLVFDLAVPRDVDKNVKTLPNVELYDIDSISVIDQNNKIMRKEKMEKYRYIIDEYIDEFVKWQAVDEISPEIQKIKNFGSRICEKRIKTFKNKRYTKDNEKLVRTMIESTAKVYINRAINTLKEGKFQGREEEYMELINKIFC</sequence>
<comment type="catalytic activity">
    <reaction evidence="7 8 9">
        <text>(S)-4-amino-5-oxopentanoate + tRNA(Glu) + NADP(+) = L-glutamyl-tRNA(Glu) + NADPH + H(+)</text>
        <dbReference type="Rhea" id="RHEA:12344"/>
        <dbReference type="Rhea" id="RHEA-COMP:9663"/>
        <dbReference type="Rhea" id="RHEA-COMP:9680"/>
        <dbReference type="ChEBI" id="CHEBI:15378"/>
        <dbReference type="ChEBI" id="CHEBI:57501"/>
        <dbReference type="ChEBI" id="CHEBI:57783"/>
        <dbReference type="ChEBI" id="CHEBI:58349"/>
        <dbReference type="ChEBI" id="CHEBI:78442"/>
        <dbReference type="ChEBI" id="CHEBI:78520"/>
        <dbReference type="EC" id="1.2.1.70"/>
    </reaction>
</comment>
<evidence type="ECO:0000256" key="5">
    <source>
        <dbReference type="ARBA" id="ARBA00023002"/>
    </source>
</evidence>
<evidence type="ECO:0000256" key="6">
    <source>
        <dbReference type="ARBA" id="ARBA00023244"/>
    </source>
</evidence>
<comment type="caution">
    <text evidence="13">The sequence shown here is derived from an EMBL/GenBank/DDBJ whole genome shotgun (WGS) entry which is preliminary data.</text>
</comment>
<feature type="binding site" evidence="8">
    <location>
        <position position="117"/>
    </location>
    <ligand>
        <name>substrate</name>
    </ligand>
</feature>
<feature type="domain" description="Tetrapyrrole biosynthesis glutamyl-tRNA reductase dimerisation" evidence="10">
    <location>
        <begin position="309"/>
        <end position="402"/>
    </location>
</feature>
<protein>
    <recommendedName>
        <fullName evidence="3 8">Glutamyl-tRNA reductase</fullName>
        <shortName evidence="8">GluTR</shortName>
        <ecNumber evidence="3 8">1.2.1.70</ecNumber>
    </recommendedName>
</protein>
<evidence type="ECO:0000256" key="1">
    <source>
        <dbReference type="ARBA" id="ARBA00005059"/>
    </source>
</evidence>
<gene>
    <name evidence="8 13" type="primary">hemA</name>
    <name evidence="13" type="ORF">AB8S09_11295</name>
</gene>
<dbReference type="PANTHER" id="PTHR43013:SF1">
    <property type="entry name" value="GLUTAMYL-TRNA REDUCTASE"/>
    <property type="match status" value="1"/>
</dbReference>
<dbReference type="HAMAP" id="MF_00087">
    <property type="entry name" value="Glu_tRNA_reductase"/>
    <property type="match status" value="1"/>
</dbReference>
<evidence type="ECO:0000259" key="12">
    <source>
        <dbReference type="Pfam" id="PF05201"/>
    </source>
</evidence>
<feature type="domain" description="Glutamyl-tRNA reductase N-terminal" evidence="12">
    <location>
        <begin position="15"/>
        <end position="151"/>
    </location>
</feature>
<evidence type="ECO:0000256" key="4">
    <source>
        <dbReference type="ARBA" id="ARBA00022857"/>
    </source>
</evidence>
<keyword evidence="6 8" id="KW-0627">Porphyrin biosynthesis</keyword>
<dbReference type="RefSeq" id="WP_294180282.1">
    <property type="nucleotide sequence ID" value="NZ_JBGFFE010000017.1"/>
</dbReference>
<dbReference type="InterPro" id="IPR000343">
    <property type="entry name" value="4pyrrol_synth_GluRdtase"/>
</dbReference>
<dbReference type="Pfam" id="PF00745">
    <property type="entry name" value="GlutR_dimer"/>
    <property type="match status" value="1"/>
</dbReference>
<dbReference type="GO" id="GO:0008883">
    <property type="term" value="F:glutamyl-tRNA reductase activity"/>
    <property type="evidence" value="ECO:0007669"/>
    <property type="project" value="UniProtKB-EC"/>
</dbReference>
<dbReference type="InterPro" id="IPR015895">
    <property type="entry name" value="4pyrrol_synth_GluRdtase_N"/>
</dbReference>
<evidence type="ECO:0000313" key="13">
    <source>
        <dbReference type="EMBL" id="MEY8764217.1"/>
    </source>
</evidence>
<accession>A0ABV4DZ80</accession>
<evidence type="ECO:0000256" key="2">
    <source>
        <dbReference type="ARBA" id="ARBA00005916"/>
    </source>
</evidence>
<dbReference type="InterPro" id="IPR036343">
    <property type="entry name" value="GluRdtase_N_sf"/>
</dbReference>
<feature type="binding site" evidence="8">
    <location>
        <begin position="182"/>
        <end position="187"/>
    </location>
    <ligand>
        <name>NADP(+)</name>
        <dbReference type="ChEBI" id="CHEBI:58349"/>
    </ligand>
</feature>
<dbReference type="SUPFAM" id="SSF51735">
    <property type="entry name" value="NAD(P)-binding Rossmann-fold domains"/>
    <property type="match status" value="1"/>
</dbReference>
<comment type="similarity">
    <text evidence="2 8 9">Belongs to the glutamyl-tRNA reductase family.</text>
</comment>
<dbReference type="EMBL" id="JBGFFE010000017">
    <property type="protein sequence ID" value="MEY8764217.1"/>
    <property type="molecule type" value="Genomic_DNA"/>
</dbReference>
<evidence type="ECO:0000313" key="14">
    <source>
        <dbReference type="Proteomes" id="UP001565220"/>
    </source>
</evidence>
<feature type="binding site" evidence="8">
    <location>
        <begin position="50"/>
        <end position="53"/>
    </location>
    <ligand>
        <name>substrate</name>
    </ligand>
</feature>
<evidence type="ECO:0000256" key="3">
    <source>
        <dbReference type="ARBA" id="ARBA00012970"/>
    </source>
</evidence>
<dbReference type="Gene3D" id="3.30.460.30">
    <property type="entry name" value="Glutamyl-tRNA reductase, N-terminal domain"/>
    <property type="match status" value="1"/>
</dbReference>
<evidence type="ECO:0000259" key="10">
    <source>
        <dbReference type="Pfam" id="PF00745"/>
    </source>
</evidence>
<feature type="active site" description="Nucleophile" evidence="8">
    <location>
        <position position="51"/>
    </location>
</feature>
<comment type="domain">
    <text evidence="8">Possesses an unusual extended V-shaped dimeric structure with each monomer consisting of three distinct domains arranged along a curved 'spinal' alpha-helix. The N-terminal catalytic domain specifically recognizes the glutamate moiety of the substrate. The second domain is the NADPH-binding domain, and the third C-terminal domain is responsible for dimerization.</text>
</comment>
<reference evidence="13 14" key="1">
    <citation type="submission" date="2024-08" db="EMBL/GenBank/DDBJ databases">
        <title>Clostridium lapicellarii sp. nov., and Clostridium renhuaiense sp. nov., two species isolated from the mud in a fermentation cellar used for producing sauce-flavour Chinese liquors.</title>
        <authorList>
            <person name="Yang F."/>
            <person name="Wang H."/>
            <person name="Chen L.Q."/>
            <person name="Zhou N."/>
            <person name="Lu J.J."/>
            <person name="Pu X.X."/>
            <person name="Wan B."/>
            <person name="Wang L."/>
            <person name="Liu S.J."/>
        </authorList>
    </citation>
    <scope>NUCLEOTIDE SEQUENCE [LARGE SCALE GENOMIC DNA]</scope>
    <source>
        <strain evidence="13 14">MT-113</strain>
    </source>
</reference>
<keyword evidence="5 8" id="KW-0560">Oxidoreductase</keyword>
<comment type="miscellaneous">
    <text evidence="8">During catalysis, the active site Cys acts as a nucleophile attacking the alpha-carbonyl group of tRNA-bound glutamate with the formation of a thioester intermediate between enzyme and glutamate, and the concomitant release of tRNA(Glu). The thioester intermediate is finally reduced by direct hydride transfer from NADPH, to form the product GSA.</text>
</comment>
<organism evidence="13 14">
    <name type="scientific">Clostridium lapidicellarium</name>
    <dbReference type="NCBI Taxonomy" id="3240931"/>
    <lineage>
        <taxon>Bacteria</taxon>
        <taxon>Bacillati</taxon>
        <taxon>Bacillota</taxon>
        <taxon>Clostridia</taxon>
        <taxon>Eubacteriales</taxon>
        <taxon>Clostridiaceae</taxon>
        <taxon>Clostridium</taxon>
    </lineage>
</organism>
<dbReference type="InterPro" id="IPR018214">
    <property type="entry name" value="GluRdtase_CS"/>
</dbReference>
<evidence type="ECO:0000256" key="9">
    <source>
        <dbReference type="RuleBase" id="RU000584"/>
    </source>
</evidence>
<feature type="binding site" evidence="8">
    <location>
        <begin position="111"/>
        <end position="113"/>
    </location>
    <ligand>
        <name>substrate</name>
    </ligand>
</feature>